<dbReference type="Proteomes" id="UP000094025">
    <property type="component" value="Unassembled WGS sequence"/>
</dbReference>
<dbReference type="STRING" id="1472378.AU381_06665"/>
<dbReference type="EMBL" id="LPUX01000029">
    <property type="protein sequence ID" value="OAP47035.1"/>
    <property type="molecule type" value="Genomic_DNA"/>
</dbReference>
<organism evidence="1 2">
    <name type="scientific">Sinorhizobium glycinis</name>
    <dbReference type="NCBI Taxonomy" id="1472378"/>
    <lineage>
        <taxon>Bacteria</taxon>
        <taxon>Pseudomonadati</taxon>
        <taxon>Pseudomonadota</taxon>
        <taxon>Alphaproteobacteria</taxon>
        <taxon>Hyphomicrobiales</taxon>
        <taxon>Rhizobiaceae</taxon>
        <taxon>Sinorhizobium/Ensifer group</taxon>
        <taxon>Sinorhizobium</taxon>
    </lineage>
</organism>
<name>A0A178YJS7_9HYPH</name>
<gene>
    <name evidence="1" type="ORF">AU381_06665</name>
</gene>
<evidence type="ECO:0000313" key="2">
    <source>
        <dbReference type="Proteomes" id="UP000094025"/>
    </source>
</evidence>
<accession>A0A178YJS7</accession>
<dbReference type="AlphaFoldDB" id="A0A178YJS7"/>
<comment type="caution">
    <text evidence="1">The sequence shown here is derived from an EMBL/GenBank/DDBJ whole genome shotgun (WGS) entry which is preliminary data.</text>
</comment>
<proteinExistence type="predicted"/>
<reference evidence="1 2" key="1">
    <citation type="journal article" date="2016" name="Int. J. Syst. Evol. Microbiol.">
        <title>Ensifer glycinis sp. nov., an novel rhizobial species associated with Glycine spp.</title>
        <authorList>
            <person name="Yan H."/>
            <person name="Yan J."/>
            <person name="Sui X.H."/>
            <person name="Wang E.T."/>
            <person name="Chen W.X."/>
            <person name="Zhang X.X."/>
            <person name="Chen W.F."/>
        </authorList>
    </citation>
    <scope>NUCLEOTIDE SEQUENCE [LARGE SCALE GENOMIC DNA]</scope>
    <source>
        <strain evidence="1 2">CCBAU 23380</strain>
    </source>
</reference>
<protein>
    <submittedName>
        <fullName evidence="1">Uncharacterized protein</fullName>
    </submittedName>
</protein>
<evidence type="ECO:0000313" key="1">
    <source>
        <dbReference type="EMBL" id="OAP47035.1"/>
    </source>
</evidence>
<keyword evidence="2" id="KW-1185">Reference proteome</keyword>
<sequence>MSVKNQGLRFLGYGDDARISVRVFAVVSVQDPVQYLGLQPLESTRLHFLAHEDPQGLRMIKGLARAMKMGFQIPPLVEMRDRGNRLAFVLCIGIEQLA</sequence>